<keyword evidence="9" id="KW-0998">Cell outer membrane</keyword>
<dbReference type="PROSITE" id="PS52016">
    <property type="entry name" value="TONB_DEPENDENT_REC_3"/>
    <property type="match status" value="1"/>
</dbReference>
<dbReference type="GO" id="GO:0006826">
    <property type="term" value="P:iron ion transport"/>
    <property type="evidence" value="ECO:0007669"/>
    <property type="project" value="UniProtKB-KW"/>
</dbReference>
<evidence type="ECO:0000256" key="8">
    <source>
        <dbReference type="ARBA" id="ARBA00023136"/>
    </source>
</evidence>
<organism evidence="11">
    <name type="scientific">marine metagenome</name>
    <dbReference type="NCBI Taxonomy" id="408172"/>
    <lineage>
        <taxon>unclassified sequences</taxon>
        <taxon>metagenomes</taxon>
        <taxon>ecological metagenomes</taxon>
    </lineage>
</organism>
<evidence type="ECO:0000313" key="11">
    <source>
        <dbReference type="EMBL" id="SVD19601.1"/>
    </source>
</evidence>
<evidence type="ECO:0000256" key="6">
    <source>
        <dbReference type="ARBA" id="ARBA00023065"/>
    </source>
</evidence>
<dbReference type="AlphaFoldDB" id="A0A382TDW6"/>
<feature type="non-terminal residue" evidence="11">
    <location>
        <position position="303"/>
    </location>
</feature>
<keyword evidence="5" id="KW-0408">Iron</keyword>
<evidence type="ECO:0000256" key="2">
    <source>
        <dbReference type="ARBA" id="ARBA00022448"/>
    </source>
</evidence>
<accession>A0A382TDW6</accession>
<keyword evidence="2" id="KW-0813">Transport</keyword>
<dbReference type="Pfam" id="PF00593">
    <property type="entry name" value="TonB_dep_Rec_b-barrel"/>
    <property type="match status" value="1"/>
</dbReference>
<keyword evidence="7" id="KW-0798">TonB box</keyword>
<gene>
    <name evidence="11" type="ORF">METZ01_LOCUS372455</name>
</gene>
<evidence type="ECO:0000259" key="10">
    <source>
        <dbReference type="Pfam" id="PF00593"/>
    </source>
</evidence>
<name>A0A382TDW6_9ZZZZ</name>
<evidence type="ECO:0000256" key="7">
    <source>
        <dbReference type="ARBA" id="ARBA00023077"/>
    </source>
</evidence>
<proteinExistence type="predicted"/>
<evidence type="ECO:0000256" key="1">
    <source>
        <dbReference type="ARBA" id="ARBA00004571"/>
    </source>
</evidence>
<evidence type="ECO:0000256" key="9">
    <source>
        <dbReference type="ARBA" id="ARBA00023237"/>
    </source>
</evidence>
<keyword evidence="8" id="KW-0472">Membrane</keyword>
<dbReference type="InterPro" id="IPR036942">
    <property type="entry name" value="Beta-barrel_TonB_sf"/>
</dbReference>
<dbReference type="PANTHER" id="PTHR32552:SF81">
    <property type="entry name" value="TONB-DEPENDENT OUTER MEMBRANE RECEPTOR"/>
    <property type="match status" value="1"/>
</dbReference>
<dbReference type="SUPFAM" id="SSF56935">
    <property type="entry name" value="Porins"/>
    <property type="match status" value="1"/>
</dbReference>
<dbReference type="InterPro" id="IPR000531">
    <property type="entry name" value="Beta-barrel_TonB"/>
</dbReference>
<reference evidence="11" key="1">
    <citation type="submission" date="2018-05" db="EMBL/GenBank/DDBJ databases">
        <authorList>
            <person name="Lanie J.A."/>
            <person name="Ng W.-L."/>
            <person name="Kazmierczak K.M."/>
            <person name="Andrzejewski T.M."/>
            <person name="Davidsen T.M."/>
            <person name="Wayne K.J."/>
            <person name="Tettelin H."/>
            <person name="Glass J.I."/>
            <person name="Rusch D."/>
            <person name="Podicherti R."/>
            <person name="Tsui H.-C.T."/>
            <person name="Winkler M.E."/>
        </authorList>
    </citation>
    <scope>NUCLEOTIDE SEQUENCE</scope>
</reference>
<keyword evidence="6" id="KW-0406">Ion transport</keyword>
<keyword evidence="3" id="KW-0410">Iron transport</keyword>
<dbReference type="Gene3D" id="2.40.170.20">
    <property type="entry name" value="TonB-dependent receptor, beta-barrel domain"/>
    <property type="match status" value="1"/>
</dbReference>
<evidence type="ECO:0000256" key="5">
    <source>
        <dbReference type="ARBA" id="ARBA00023004"/>
    </source>
</evidence>
<protein>
    <recommendedName>
        <fullName evidence="10">TonB-dependent receptor-like beta-barrel domain-containing protein</fullName>
    </recommendedName>
</protein>
<feature type="domain" description="TonB-dependent receptor-like beta-barrel" evidence="10">
    <location>
        <begin position="10"/>
        <end position="287"/>
    </location>
</feature>
<feature type="non-terminal residue" evidence="11">
    <location>
        <position position="1"/>
    </location>
</feature>
<keyword evidence="4" id="KW-0812">Transmembrane</keyword>
<dbReference type="GO" id="GO:0009279">
    <property type="term" value="C:cell outer membrane"/>
    <property type="evidence" value="ECO:0007669"/>
    <property type="project" value="UniProtKB-SubCell"/>
</dbReference>
<evidence type="ECO:0000256" key="4">
    <source>
        <dbReference type="ARBA" id="ARBA00022692"/>
    </source>
</evidence>
<dbReference type="InterPro" id="IPR039426">
    <property type="entry name" value="TonB-dep_rcpt-like"/>
</dbReference>
<dbReference type="EMBL" id="UINC01135451">
    <property type="protein sequence ID" value="SVD19601.1"/>
    <property type="molecule type" value="Genomic_DNA"/>
</dbReference>
<dbReference type="PANTHER" id="PTHR32552">
    <property type="entry name" value="FERRICHROME IRON RECEPTOR-RELATED"/>
    <property type="match status" value="1"/>
</dbReference>
<evidence type="ECO:0000256" key="3">
    <source>
        <dbReference type="ARBA" id="ARBA00022496"/>
    </source>
</evidence>
<sequence>LAVEDSDQFSQEFRFNYTTDRLDLLVGAYYSKEEVFRVDAIRYGVDDFLAVLFDLFGLPGLNFSQDIEATSYALFGQLDYSISDNTSFVLGLRQSYDEKEGQLTGAGLAAFGLGDYIVNVDDDWDSFDPMVSLRYQLSDDVMTYITWASGYKSGALQYFALLPIAAAVSAEPEESENLEIGFKGTFLDRTLRVNVALFRTEIQDLQALRLEPGSLIPVAVIDNTGDATIDGFEVEGQYIFSESFSVGFNYAYLDATYDSFVTQFGDQKGNTLPRAPEHSWGVSLNTYHEVNHGQLIGRIGYSW</sequence>
<comment type="subcellular location">
    <subcellularLocation>
        <location evidence="1">Cell outer membrane</location>
        <topology evidence="1">Multi-pass membrane protein</topology>
    </subcellularLocation>
</comment>